<dbReference type="EMBL" id="AJIL01000050">
    <property type="protein sequence ID" value="KNE99007.1"/>
    <property type="molecule type" value="Genomic_DNA"/>
</dbReference>
<gene>
    <name evidence="1" type="ORF">PSTG_07658</name>
</gene>
<evidence type="ECO:0000313" key="1">
    <source>
        <dbReference type="EMBL" id="KNE99007.1"/>
    </source>
</evidence>
<keyword evidence="2" id="KW-1185">Reference proteome</keyword>
<sequence>MEQLCHQVSIKAMPIFGTLHPHSQAVFIFGCSSAHGAFSKSAIRAQNMNLKPGGKQGRLRDSIIPSDNPCIPAHLRGQVQTFCFRDSHADPQSAGQLKGVQVILQERGLWQYYTDKAKDENKPRLNFQCPTCPSSNIAKDASSTSLPPGIIPEVPDSTLTDIDPSCCWSKIIAKQSDFVNEQPLLQAIIENAGHACQFLPNFHCESNPIELFWSYIKQGE</sequence>
<comment type="caution">
    <text evidence="1">The sequence shown here is derived from an EMBL/GenBank/DDBJ whole genome shotgun (WGS) entry which is preliminary data.</text>
</comment>
<reference evidence="2" key="1">
    <citation type="submission" date="2014-03" db="EMBL/GenBank/DDBJ databases">
        <title>The Genome Sequence of Puccinia striiformis f. sp. tritici PST-78.</title>
        <authorList>
            <consortium name="The Broad Institute Genome Sequencing Platform"/>
            <person name="Cuomo C."/>
            <person name="Hulbert S."/>
            <person name="Chen X."/>
            <person name="Walker B."/>
            <person name="Young S.K."/>
            <person name="Zeng Q."/>
            <person name="Gargeya S."/>
            <person name="Fitzgerald M."/>
            <person name="Haas B."/>
            <person name="Abouelleil A."/>
            <person name="Alvarado L."/>
            <person name="Arachchi H.M."/>
            <person name="Berlin A.M."/>
            <person name="Chapman S.B."/>
            <person name="Goldberg J."/>
            <person name="Griggs A."/>
            <person name="Gujja S."/>
            <person name="Hansen M."/>
            <person name="Howarth C."/>
            <person name="Imamovic A."/>
            <person name="Larimer J."/>
            <person name="McCowan C."/>
            <person name="Montmayeur A."/>
            <person name="Murphy C."/>
            <person name="Neiman D."/>
            <person name="Pearson M."/>
            <person name="Priest M."/>
            <person name="Roberts A."/>
            <person name="Saif S."/>
            <person name="Shea T."/>
            <person name="Sisk P."/>
            <person name="Sykes S."/>
            <person name="Wortman J."/>
            <person name="Nusbaum C."/>
            <person name="Birren B."/>
        </authorList>
    </citation>
    <scope>NUCLEOTIDE SEQUENCE [LARGE SCALE GENOMIC DNA]</scope>
    <source>
        <strain evidence="2">race PST-78</strain>
    </source>
</reference>
<dbReference type="PANTHER" id="PTHR35871">
    <property type="entry name" value="EXPRESSED PROTEIN"/>
    <property type="match status" value="1"/>
</dbReference>
<accession>A0A0L0VI99</accession>
<dbReference type="PANTHER" id="PTHR35871:SF1">
    <property type="entry name" value="CXC1-LIKE CYSTEINE CLUSTER ASSOCIATED WITH KDZ TRANSPOSASES DOMAIN-CONTAINING PROTEIN"/>
    <property type="match status" value="1"/>
</dbReference>
<dbReference type="AlphaFoldDB" id="A0A0L0VI99"/>
<proteinExistence type="predicted"/>
<organism evidence="1 2">
    <name type="scientific">Puccinia striiformis f. sp. tritici PST-78</name>
    <dbReference type="NCBI Taxonomy" id="1165861"/>
    <lineage>
        <taxon>Eukaryota</taxon>
        <taxon>Fungi</taxon>
        <taxon>Dikarya</taxon>
        <taxon>Basidiomycota</taxon>
        <taxon>Pucciniomycotina</taxon>
        <taxon>Pucciniomycetes</taxon>
        <taxon>Pucciniales</taxon>
        <taxon>Pucciniaceae</taxon>
        <taxon>Puccinia</taxon>
    </lineage>
</organism>
<dbReference type="Proteomes" id="UP000054564">
    <property type="component" value="Unassembled WGS sequence"/>
</dbReference>
<evidence type="ECO:0000313" key="2">
    <source>
        <dbReference type="Proteomes" id="UP000054564"/>
    </source>
</evidence>
<dbReference type="STRING" id="1165861.A0A0L0VI99"/>
<protein>
    <submittedName>
        <fullName evidence="1">Uncharacterized protein</fullName>
    </submittedName>
</protein>
<name>A0A0L0VI99_9BASI</name>